<dbReference type="RefSeq" id="WP_203905532.1">
    <property type="nucleotide sequence ID" value="NZ_BOPF01000065.1"/>
</dbReference>
<dbReference type="AlphaFoldDB" id="A0A8J4DXI7"/>
<reference evidence="1" key="1">
    <citation type="submission" date="2021-01" db="EMBL/GenBank/DDBJ databases">
        <title>Whole genome shotgun sequence of Virgisporangium aliadipatigenens NBRC 105644.</title>
        <authorList>
            <person name="Komaki H."/>
            <person name="Tamura T."/>
        </authorList>
    </citation>
    <scope>NUCLEOTIDE SEQUENCE</scope>
    <source>
        <strain evidence="1">NBRC 105644</strain>
    </source>
</reference>
<protein>
    <submittedName>
        <fullName evidence="1">Uncharacterized protein</fullName>
    </submittedName>
</protein>
<dbReference type="Proteomes" id="UP000619260">
    <property type="component" value="Unassembled WGS sequence"/>
</dbReference>
<name>A0A8J4DXI7_9ACTN</name>
<accession>A0A8J4DXI7</accession>
<evidence type="ECO:0000313" key="2">
    <source>
        <dbReference type="Proteomes" id="UP000619260"/>
    </source>
</evidence>
<gene>
    <name evidence="1" type="ORF">Val02_90230</name>
</gene>
<proteinExistence type="predicted"/>
<sequence>MARFVEFSLERLWRLTVIRSDSRTEILVPGGRLAAMVANLAADDVLDMRCEPYYGAGYPRVGRG</sequence>
<dbReference type="EMBL" id="BOPF01000065">
    <property type="protein sequence ID" value="GIJ52137.1"/>
    <property type="molecule type" value="Genomic_DNA"/>
</dbReference>
<evidence type="ECO:0000313" key="1">
    <source>
        <dbReference type="EMBL" id="GIJ52137.1"/>
    </source>
</evidence>
<comment type="caution">
    <text evidence="1">The sequence shown here is derived from an EMBL/GenBank/DDBJ whole genome shotgun (WGS) entry which is preliminary data.</text>
</comment>
<keyword evidence="2" id="KW-1185">Reference proteome</keyword>
<organism evidence="1 2">
    <name type="scientific">Virgisporangium aliadipatigenens</name>
    <dbReference type="NCBI Taxonomy" id="741659"/>
    <lineage>
        <taxon>Bacteria</taxon>
        <taxon>Bacillati</taxon>
        <taxon>Actinomycetota</taxon>
        <taxon>Actinomycetes</taxon>
        <taxon>Micromonosporales</taxon>
        <taxon>Micromonosporaceae</taxon>
        <taxon>Virgisporangium</taxon>
    </lineage>
</organism>